<dbReference type="EMBL" id="BMMH01000032">
    <property type="protein sequence ID" value="GGL43507.1"/>
    <property type="molecule type" value="Genomic_DNA"/>
</dbReference>
<feature type="domain" description="ResB-like" evidence="7">
    <location>
        <begin position="37"/>
        <end position="527"/>
    </location>
</feature>
<accession>A0A917VZJ0</accession>
<dbReference type="Pfam" id="PF05140">
    <property type="entry name" value="ResB"/>
    <property type="match status" value="1"/>
</dbReference>
<dbReference type="PANTHER" id="PTHR31566:SF0">
    <property type="entry name" value="CYTOCHROME C BIOGENESIS PROTEIN CCS1, CHLOROPLASTIC"/>
    <property type="match status" value="1"/>
</dbReference>
<keyword evidence="3" id="KW-0201">Cytochrome c-type biogenesis</keyword>
<comment type="subcellular location">
    <subcellularLocation>
        <location evidence="1">Membrane</location>
        <topology evidence="1">Multi-pass membrane protein</topology>
    </subcellularLocation>
</comment>
<keyword evidence="9" id="KW-1185">Reference proteome</keyword>
<protein>
    <submittedName>
        <fullName evidence="8">Cytochrome c biogenesis protein</fullName>
    </submittedName>
</protein>
<evidence type="ECO:0000256" key="5">
    <source>
        <dbReference type="ARBA" id="ARBA00023136"/>
    </source>
</evidence>
<sequence>MTVTDHPEAPPVHPPRQSPLGRAFALVRNGWRGLTSMRTALVLLFLLALAAIPGALLPQRSLNEQKVATYIADRPVLGEWMDRLELFDVFSSFWFTAIYVLLFISLVGCILPRTVDHYRALRTPPVRVPRNLARLPHHHRVVLDGTPDEIAAQARTRLRGWRTAMRPGERDGEVTLSAEKGYTRELGNLVFHLALVGLLVAIAAGKLFGYEGNVIVIANNGPGFCTTSPAVFDSFRAGNVNDGTGMTPMCVQVKNFRADYLDNGQAEMFTSDISYQEGADLAAGTWRDTTIKVNHPLRVGGDRVYLQGHGYAPTFTVTFPNGEKRTETVQWQPNDMQTFLSSGVLRIDPPGGMFATDAERRQNQIAIEGLFAPTASFHGSLLTSVYPELTDPAVAVDVYRGDTGLDTGRPQSIFALDQEMVAQGRLTKEARVNLRPGETTKLPNGTEVRFDGAEEFVNLQVSHDPAQQWVLVSALVMMGGLLVSLLVSRRRVWLRVTPEGTVEQRRVVVEMGGLARTDQAGWGGEFDRLRHRLLDASGD</sequence>
<dbReference type="AlphaFoldDB" id="A0A917VZJ0"/>
<dbReference type="GO" id="GO:0017004">
    <property type="term" value="P:cytochrome complex assembly"/>
    <property type="evidence" value="ECO:0007669"/>
    <property type="project" value="UniProtKB-KW"/>
</dbReference>
<dbReference type="Proteomes" id="UP000638263">
    <property type="component" value="Unassembled WGS sequence"/>
</dbReference>
<reference evidence="8" key="2">
    <citation type="submission" date="2020-09" db="EMBL/GenBank/DDBJ databases">
        <authorList>
            <person name="Sun Q."/>
            <person name="Zhou Y."/>
        </authorList>
    </citation>
    <scope>NUCLEOTIDE SEQUENCE</scope>
    <source>
        <strain evidence="8">CGMCC 4.3508</strain>
    </source>
</reference>
<dbReference type="InterPro" id="IPR007816">
    <property type="entry name" value="ResB-like_domain"/>
</dbReference>
<evidence type="ECO:0000313" key="9">
    <source>
        <dbReference type="Proteomes" id="UP000638263"/>
    </source>
</evidence>
<dbReference type="GO" id="GO:0016020">
    <property type="term" value="C:membrane"/>
    <property type="evidence" value="ECO:0007669"/>
    <property type="project" value="UniProtKB-SubCell"/>
</dbReference>
<comment type="caution">
    <text evidence="8">The sequence shown here is derived from an EMBL/GenBank/DDBJ whole genome shotgun (WGS) entry which is preliminary data.</text>
</comment>
<dbReference type="PANTHER" id="PTHR31566">
    <property type="entry name" value="CYTOCHROME C BIOGENESIS PROTEIN CCS1, CHLOROPLASTIC"/>
    <property type="match status" value="1"/>
</dbReference>
<reference evidence="8" key="1">
    <citation type="journal article" date="2014" name="Int. J. Syst. Evol. Microbiol.">
        <title>Complete genome sequence of Corynebacterium casei LMG S-19264T (=DSM 44701T), isolated from a smear-ripened cheese.</title>
        <authorList>
            <consortium name="US DOE Joint Genome Institute (JGI-PGF)"/>
            <person name="Walter F."/>
            <person name="Albersmeier A."/>
            <person name="Kalinowski J."/>
            <person name="Ruckert C."/>
        </authorList>
    </citation>
    <scope>NUCLEOTIDE SEQUENCE</scope>
    <source>
        <strain evidence="8">CGMCC 4.3508</strain>
    </source>
</reference>
<feature type="transmembrane region" description="Helical" evidence="6">
    <location>
        <begin position="40"/>
        <end position="57"/>
    </location>
</feature>
<keyword evidence="5 6" id="KW-0472">Membrane</keyword>
<evidence type="ECO:0000259" key="7">
    <source>
        <dbReference type="Pfam" id="PF05140"/>
    </source>
</evidence>
<proteinExistence type="predicted"/>
<evidence type="ECO:0000256" key="4">
    <source>
        <dbReference type="ARBA" id="ARBA00022989"/>
    </source>
</evidence>
<gene>
    <name evidence="8" type="ORF">GCM10011588_67860</name>
</gene>
<dbReference type="InterPro" id="IPR023494">
    <property type="entry name" value="Cyt_c_bgen_Ccs1/CcsB/ResB"/>
</dbReference>
<evidence type="ECO:0000256" key="2">
    <source>
        <dbReference type="ARBA" id="ARBA00022692"/>
    </source>
</evidence>
<feature type="transmembrane region" description="Helical" evidence="6">
    <location>
        <begin position="93"/>
        <end position="112"/>
    </location>
</feature>
<organism evidence="8 9">
    <name type="scientific">Nocardia jinanensis</name>
    <dbReference type="NCBI Taxonomy" id="382504"/>
    <lineage>
        <taxon>Bacteria</taxon>
        <taxon>Bacillati</taxon>
        <taxon>Actinomycetota</taxon>
        <taxon>Actinomycetes</taxon>
        <taxon>Mycobacteriales</taxon>
        <taxon>Nocardiaceae</taxon>
        <taxon>Nocardia</taxon>
    </lineage>
</organism>
<evidence type="ECO:0000256" key="3">
    <source>
        <dbReference type="ARBA" id="ARBA00022748"/>
    </source>
</evidence>
<keyword evidence="4 6" id="KW-1133">Transmembrane helix</keyword>
<dbReference type="RefSeq" id="WP_058855059.1">
    <property type="nucleotide sequence ID" value="NZ_BMMH01000032.1"/>
</dbReference>
<keyword evidence="2 6" id="KW-0812">Transmembrane</keyword>
<name>A0A917VZJ0_9NOCA</name>
<evidence type="ECO:0000256" key="1">
    <source>
        <dbReference type="ARBA" id="ARBA00004141"/>
    </source>
</evidence>
<feature type="transmembrane region" description="Helical" evidence="6">
    <location>
        <begin position="469"/>
        <end position="487"/>
    </location>
</feature>
<evidence type="ECO:0000256" key="6">
    <source>
        <dbReference type="SAM" id="Phobius"/>
    </source>
</evidence>
<evidence type="ECO:0000313" key="8">
    <source>
        <dbReference type="EMBL" id="GGL43507.1"/>
    </source>
</evidence>
<feature type="transmembrane region" description="Helical" evidence="6">
    <location>
        <begin position="189"/>
        <end position="210"/>
    </location>
</feature>